<protein>
    <submittedName>
        <fullName evidence="1">Uncharacterized protein</fullName>
    </submittedName>
</protein>
<accession>A0A7W2IKF8</accession>
<dbReference type="EMBL" id="JACEZU010000004">
    <property type="protein sequence ID" value="MBA5687331.1"/>
    <property type="molecule type" value="Genomic_DNA"/>
</dbReference>
<name>A0A7W2IKF8_9BURK</name>
<evidence type="ECO:0000313" key="2">
    <source>
        <dbReference type="Proteomes" id="UP000573499"/>
    </source>
</evidence>
<comment type="caution">
    <text evidence="1">The sequence shown here is derived from an EMBL/GenBank/DDBJ whole genome shotgun (WGS) entry which is preliminary data.</text>
</comment>
<keyword evidence="2" id="KW-1185">Reference proteome</keyword>
<dbReference type="RefSeq" id="WP_182153182.1">
    <property type="nucleotide sequence ID" value="NZ_JACEZU010000004.1"/>
</dbReference>
<gene>
    <name evidence="1" type="ORF">H3H39_09770</name>
</gene>
<sequence>MPKFVPYANEADVLHIGQLCIENRLDRVTVSGEVDLTADQQGLRDARALLQVLGDVVARLEAQDLPATLPPPDVKTVANPFN</sequence>
<dbReference type="Proteomes" id="UP000573499">
    <property type="component" value="Unassembled WGS sequence"/>
</dbReference>
<organism evidence="1 2">
    <name type="scientific">Rugamonas apoptosis</name>
    <dbReference type="NCBI Taxonomy" id="2758570"/>
    <lineage>
        <taxon>Bacteria</taxon>
        <taxon>Pseudomonadati</taxon>
        <taxon>Pseudomonadota</taxon>
        <taxon>Betaproteobacteria</taxon>
        <taxon>Burkholderiales</taxon>
        <taxon>Oxalobacteraceae</taxon>
        <taxon>Telluria group</taxon>
        <taxon>Rugamonas</taxon>
    </lineage>
</organism>
<evidence type="ECO:0000313" key="1">
    <source>
        <dbReference type="EMBL" id="MBA5687331.1"/>
    </source>
</evidence>
<reference evidence="1 2" key="1">
    <citation type="submission" date="2020-07" db="EMBL/GenBank/DDBJ databases">
        <title>Novel species isolated from subtropical streams in China.</title>
        <authorList>
            <person name="Lu H."/>
        </authorList>
    </citation>
    <scope>NUCLEOTIDE SEQUENCE [LARGE SCALE GENOMIC DNA]</scope>
    <source>
        <strain evidence="1 2">LX47W</strain>
    </source>
</reference>
<proteinExistence type="predicted"/>
<dbReference type="AlphaFoldDB" id="A0A7W2IKF8"/>